<dbReference type="Proteomes" id="UP000005237">
    <property type="component" value="Unassembled WGS sequence"/>
</dbReference>
<evidence type="ECO:0000313" key="3">
    <source>
        <dbReference type="Proteomes" id="UP000005237"/>
    </source>
</evidence>
<dbReference type="Pfam" id="PF03731">
    <property type="entry name" value="Ku_N"/>
    <property type="match status" value="1"/>
</dbReference>
<sequence length="77" mass="8571">MPPKKSPGITAVLIDAGPNMAEKDEESGKSFFEQAINTADWIVSRKLFSEDPENFAIIAYNSDPNENIIVTFLRARL</sequence>
<evidence type="ECO:0000259" key="1">
    <source>
        <dbReference type="Pfam" id="PF03731"/>
    </source>
</evidence>
<feature type="domain" description="Ku70/Ku80 N-terminal alpha/beta" evidence="1">
    <location>
        <begin position="12"/>
        <end position="67"/>
    </location>
</feature>
<dbReference type="InterPro" id="IPR036465">
    <property type="entry name" value="vWFA_dom_sf"/>
</dbReference>
<dbReference type="EnsemblMetazoa" id="CJA31949.1">
    <property type="protein sequence ID" value="CJA31949.1"/>
    <property type="gene ID" value="WBGene00207796"/>
</dbReference>
<accession>A0A8R1E9J1</accession>
<dbReference type="SUPFAM" id="SSF53300">
    <property type="entry name" value="vWA-like"/>
    <property type="match status" value="1"/>
</dbReference>
<evidence type="ECO:0000313" key="2">
    <source>
        <dbReference type="EnsemblMetazoa" id="CJA31949.1"/>
    </source>
</evidence>
<reference evidence="2" key="2">
    <citation type="submission" date="2022-06" db="UniProtKB">
        <authorList>
            <consortium name="EnsemblMetazoa"/>
        </authorList>
    </citation>
    <scope>IDENTIFICATION</scope>
    <source>
        <strain evidence="2">DF5081</strain>
    </source>
</reference>
<organism evidence="2 3">
    <name type="scientific">Caenorhabditis japonica</name>
    <dbReference type="NCBI Taxonomy" id="281687"/>
    <lineage>
        <taxon>Eukaryota</taxon>
        <taxon>Metazoa</taxon>
        <taxon>Ecdysozoa</taxon>
        <taxon>Nematoda</taxon>
        <taxon>Chromadorea</taxon>
        <taxon>Rhabditida</taxon>
        <taxon>Rhabditina</taxon>
        <taxon>Rhabditomorpha</taxon>
        <taxon>Rhabditoidea</taxon>
        <taxon>Rhabditidae</taxon>
        <taxon>Peloderinae</taxon>
        <taxon>Caenorhabditis</taxon>
    </lineage>
</organism>
<keyword evidence="3" id="KW-1185">Reference proteome</keyword>
<dbReference type="AlphaFoldDB" id="A0A8R1E9J1"/>
<proteinExistence type="predicted"/>
<dbReference type="InterPro" id="IPR005161">
    <property type="entry name" value="Ku_N"/>
</dbReference>
<dbReference type="Gene3D" id="3.40.50.410">
    <property type="entry name" value="von Willebrand factor, type A domain"/>
    <property type="match status" value="1"/>
</dbReference>
<protein>
    <submittedName>
        <fullName evidence="2">Ku_N domain-containing protein</fullName>
    </submittedName>
</protein>
<reference evidence="3" key="1">
    <citation type="submission" date="2010-08" db="EMBL/GenBank/DDBJ databases">
        <authorList>
            <consortium name="Caenorhabditis japonica Sequencing Consortium"/>
            <person name="Wilson R.K."/>
        </authorList>
    </citation>
    <scope>NUCLEOTIDE SEQUENCE [LARGE SCALE GENOMIC DNA]</scope>
    <source>
        <strain evidence="3">DF5081</strain>
    </source>
</reference>
<name>A0A8R1E9J1_CAEJA</name>